<dbReference type="SMART" id="SM00966">
    <property type="entry name" value="SpoVT_AbrB"/>
    <property type="match status" value="1"/>
</dbReference>
<dbReference type="PROSITE" id="PS51740">
    <property type="entry name" value="SPOVT_ABRB"/>
    <property type="match status" value="1"/>
</dbReference>
<dbReference type="GO" id="GO:0003677">
    <property type="term" value="F:DNA binding"/>
    <property type="evidence" value="ECO:0007669"/>
    <property type="project" value="UniProtKB-UniRule"/>
</dbReference>
<accession>A0A143PV67</accession>
<name>A0A143PV67_LUTPR</name>
<feature type="region of interest" description="Disordered" evidence="2">
    <location>
        <begin position="1"/>
        <end position="20"/>
    </location>
</feature>
<proteinExistence type="predicted"/>
<dbReference type="Gene3D" id="2.10.260.10">
    <property type="match status" value="1"/>
</dbReference>
<dbReference type="InterPro" id="IPR037914">
    <property type="entry name" value="SpoVT-AbrB_sf"/>
</dbReference>
<dbReference type="InterPro" id="IPR007159">
    <property type="entry name" value="SpoVT-AbrB_dom"/>
</dbReference>
<dbReference type="SUPFAM" id="SSF89447">
    <property type="entry name" value="AbrB/MazE/MraZ-like"/>
    <property type="match status" value="1"/>
</dbReference>
<keyword evidence="5" id="KW-1185">Reference proteome</keyword>
<feature type="domain" description="SpoVT-AbrB" evidence="3">
    <location>
        <begin position="9"/>
        <end position="54"/>
    </location>
</feature>
<sequence length="88" mass="10031">MVKRLYHPRVNSSISSKGQVTVPKALRDRLGLKAGTTVEFELTDGGVLMRKGHKGQRPVDRVRGVLERRHSTDELIDQMRGARPRRRD</sequence>
<keyword evidence="1" id="KW-0238">DNA-binding</keyword>
<evidence type="ECO:0000313" key="5">
    <source>
        <dbReference type="Proteomes" id="UP000076079"/>
    </source>
</evidence>
<reference evidence="4 5" key="1">
    <citation type="journal article" date="2016" name="Genome Announc.">
        <title>First Complete Genome Sequence of a Subdivision 6 Acidobacterium Strain.</title>
        <authorList>
            <person name="Huang S."/>
            <person name="Vieira S."/>
            <person name="Bunk B."/>
            <person name="Riedel T."/>
            <person name="Sproer C."/>
            <person name="Overmann J."/>
        </authorList>
    </citation>
    <scope>NUCLEOTIDE SEQUENCE [LARGE SCALE GENOMIC DNA]</scope>
    <source>
        <strain evidence="5">DSM 100886 HEG_-6_39</strain>
    </source>
</reference>
<evidence type="ECO:0000256" key="2">
    <source>
        <dbReference type="SAM" id="MobiDB-lite"/>
    </source>
</evidence>
<dbReference type="Pfam" id="PF04014">
    <property type="entry name" value="MazE_antitoxin"/>
    <property type="match status" value="1"/>
</dbReference>
<dbReference type="KEGG" id="abac:LuPra_04937"/>
<evidence type="ECO:0000256" key="1">
    <source>
        <dbReference type="PROSITE-ProRule" id="PRU01076"/>
    </source>
</evidence>
<dbReference type="AlphaFoldDB" id="A0A143PV67"/>
<dbReference type="Proteomes" id="UP000076079">
    <property type="component" value="Chromosome"/>
</dbReference>
<evidence type="ECO:0000313" key="4">
    <source>
        <dbReference type="EMBL" id="AMY11679.1"/>
    </source>
</evidence>
<dbReference type="EMBL" id="CP015136">
    <property type="protein sequence ID" value="AMY11679.1"/>
    <property type="molecule type" value="Genomic_DNA"/>
</dbReference>
<feature type="compositionally biased region" description="Polar residues" evidence="2">
    <location>
        <begin position="10"/>
        <end position="19"/>
    </location>
</feature>
<evidence type="ECO:0000259" key="3">
    <source>
        <dbReference type="PROSITE" id="PS51740"/>
    </source>
</evidence>
<reference evidence="5" key="2">
    <citation type="submission" date="2016-04" db="EMBL/GenBank/DDBJ databases">
        <title>First Complete Genome Sequence of a Subdivision 6 Acidobacterium.</title>
        <authorList>
            <person name="Huang S."/>
            <person name="Vieira S."/>
            <person name="Bunk B."/>
            <person name="Riedel T."/>
            <person name="Sproeer C."/>
            <person name="Overmann J."/>
        </authorList>
    </citation>
    <scope>NUCLEOTIDE SEQUENCE [LARGE SCALE GENOMIC DNA]</scope>
    <source>
        <strain evidence="5">DSM 100886 HEG_-6_39</strain>
    </source>
</reference>
<dbReference type="STRING" id="1855912.LuPra_04937"/>
<organism evidence="4 5">
    <name type="scientific">Luteitalea pratensis</name>
    <dbReference type="NCBI Taxonomy" id="1855912"/>
    <lineage>
        <taxon>Bacteria</taxon>
        <taxon>Pseudomonadati</taxon>
        <taxon>Acidobacteriota</taxon>
        <taxon>Vicinamibacteria</taxon>
        <taxon>Vicinamibacterales</taxon>
        <taxon>Vicinamibacteraceae</taxon>
        <taxon>Luteitalea</taxon>
    </lineage>
</organism>
<gene>
    <name evidence="4" type="ORF">LuPra_04937</name>
</gene>
<dbReference type="NCBIfam" id="TIGR01439">
    <property type="entry name" value="lp_hng_hel_AbrB"/>
    <property type="match status" value="1"/>
</dbReference>
<protein>
    <submittedName>
        <fullName evidence="4">Transcriptional regulator, AbrB family</fullName>
    </submittedName>
</protein>